<dbReference type="EMBL" id="JAWDJX010000006">
    <property type="protein sequence ID" value="KAK3056423.1"/>
    <property type="molecule type" value="Genomic_DNA"/>
</dbReference>
<keyword evidence="1" id="KW-0732">Signal</keyword>
<gene>
    <name evidence="2" type="ORF">LTR09_002930</name>
</gene>
<evidence type="ECO:0000313" key="2">
    <source>
        <dbReference type="EMBL" id="KAK3056423.1"/>
    </source>
</evidence>
<organism evidence="2 3">
    <name type="scientific">Extremus antarcticus</name>
    <dbReference type="NCBI Taxonomy" id="702011"/>
    <lineage>
        <taxon>Eukaryota</taxon>
        <taxon>Fungi</taxon>
        <taxon>Dikarya</taxon>
        <taxon>Ascomycota</taxon>
        <taxon>Pezizomycotina</taxon>
        <taxon>Dothideomycetes</taxon>
        <taxon>Dothideomycetidae</taxon>
        <taxon>Mycosphaerellales</taxon>
        <taxon>Extremaceae</taxon>
        <taxon>Extremus</taxon>
    </lineage>
</organism>
<proteinExistence type="predicted"/>
<dbReference type="AlphaFoldDB" id="A0AAJ0GFC2"/>
<dbReference type="Proteomes" id="UP001271007">
    <property type="component" value="Unassembled WGS sequence"/>
</dbReference>
<protein>
    <submittedName>
        <fullName evidence="2">Uncharacterized protein</fullName>
    </submittedName>
</protein>
<evidence type="ECO:0000256" key="1">
    <source>
        <dbReference type="SAM" id="SignalP"/>
    </source>
</evidence>
<dbReference type="PANTHER" id="PTHR36578">
    <property type="entry name" value="CHROMOSOME 15, WHOLE GENOME SHOTGUN SEQUENCE"/>
    <property type="match status" value="1"/>
</dbReference>
<evidence type="ECO:0000313" key="3">
    <source>
        <dbReference type="Proteomes" id="UP001271007"/>
    </source>
</evidence>
<sequence>MSTRLMLTVAAVGMVSAMPHLAVRDACSPQPAGAGPVTSPDTAAAFSANSIYVDTAVSAPVPQGYSLAFDGLTGSTQQNGYMGSYNLQTYDTIQCQEFCDNVLGCNAFNIFYERDPSVDPGTGCDDPPSTINIKCILWGSAITGGTATNQGGYRDNFHIVIAASNGYVKDAPLRSLPSFTSPVQLGGSISAPLNSAGKDTYTGFEYHAGAFDPSQCAAGSLAHTQYDHDHPNPDGTYQACNFFNAYVESHNNVAGGTYCTFYTQPWDRSYATNYAYYPGQWPQQGSYNSISQSYGYALTTQDPGVVS</sequence>
<accession>A0AAJ0GFC2</accession>
<name>A0AAJ0GFC2_9PEZI</name>
<dbReference type="PANTHER" id="PTHR36578:SF1">
    <property type="entry name" value="APPLE DOMAIN-CONTAINING PROTEIN"/>
    <property type="match status" value="1"/>
</dbReference>
<feature type="chain" id="PRO_5042542542" evidence="1">
    <location>
        <begin position="18"/>
        <end position="307"/>
    </location>
</feature>
<comment type="caution">
    <text evidence="2">The sequence shown here is derived from an EMBL/GenBank/DDBJ whole genome shotgun (WGS) entry which is preliminary data.</text>
</comment>
<reference evidence="2" key="1">
    <citation type="submission" date="2023-04" db="EMBL/GenBank/DDBJ databases">
        <title>Black Yeasts Isolated from many extreme environments.</title>
        <authorList>
            <person name="Coleine C."/>
            <person name="Stajich J.E."/>
            <person name="Selbmann L."/>
        </authorList>
    </citation>
    <scope>NUCLEOTIDE SEQUENCE</scope>
    <source>
        <strain evidence="2">CCFEE 5312</strain>
    </source>
</reference>
<feature type="signal peptide" evidence="1">
    <location>
        <begin position="1"/>
        <end position="17"/>
    </location>
</feature>
<keyword evidence="3" id="KW-1185">Reference proteome</keyword>